<accession>A0A2A6CSL8</accession>
<reference evidence="2" key="1">
    <citation type="journal article" date="2008" name="Nat. Genet.">
        <title>The Pristionchus pacificus genome provides a unique perspective on nematode lifestyle and parasitism.</title>
        <authorList>
            <person name="Dieterich C."/>
            <person name="Clifton S.W."/>
            <person name="Schuster L.N."/>
            <person name="Chinwalla A."/>
            <person name="Delehaunty K."/>
            <person name="Dinkelacker I."/>
            <person name="Fulton L."/>
            <person name="Fulton R."/>
            <person name="Godfrey J."/>
            <person name="Minx P."/>
            <person name="Mitreva M."/>
            <person name="Roeseler W."/>
            <person name="Tian H."/>
            <person name="Witte H."/>
            <person name="Yang S.P."/>
            <person name="Wilson R.K."/>
            <person name="Sommer R.J."/>
        </authorList>
    </citation>
    <scope>NUCLEOTIDE SEQUENCE [LARGE SCALE GENOMIC DNA]</scope>
    <source>
        <strain evidence="2">PS312</strain>
    </source>
</reference>
<gene>
    <name evidence="1" type="primary">WBGene00108586</name>
</gene>
<protein>
    <submittedName>
        <fullName evidence="1">Uncharacterized protein</fullName>
    </submittedName>
</protein>
<evidence type="ECO:0000313" key="2">
    <source>
        <dbReference type="Proteomes" id="UP000005239"/>
    </source>
</evidence>
<evidence type="ECO:0000313" key="1">
    <source>
        <dbReference type="EnsemblMetazoa" id="PPA19032.1"/>
    </source>
</evidence>
<dbReference type="AlphaFoldDB" id="A0A2A6CSL8"/>
<proteinExistence type="predicted"/>
<dbReference type="Proteomes" id="UP000005239">
    <property type="component" value="Unassembled WGS sequence"/>
</dbReference>
<name>A0A2A6CSL8_PRIPA</name>
<dbReference type="InterPro" id="IPR036047">
    <property type="entry name" value="F-box-like_dom_sf"/>
</dbReference>
<dbReference type="SUPFAM" id="SSF81383">
    <property type="entry name" value="F-box domain"/>
    <property type="match status" value="1"/>
</dbReference>
<dbReference type="Gene3D" id="1.20.1280.50">
    <property type="match status" value="1"/>
</dbReference>
<sequence length="574" mass="64103">MVRGILACWRRPFRGGRDDKGKLGGDEEISVEGKAQAKNQSQRTRGIVALICAQGIDVDCASEGYEQEEREDNREKEEKRRGRRVRFVDWSHPERVESDQDGPDHFSALPFDCSLKIFSNFDRETLDTMKCVSEHFNSIANDVSLKRIKWKVDGIYIGKFTMAHAFFMKSHTDNALLACFSIDLPYKNIISKSKWEANTLMRKARNPPAQNLPAPVPPVPVPPVPGLPAPGFPAPGLPVLVLPPPDSQVHGFPPPGLLAPGPPAPVLPALGPPAPGLPAPGLPVPGHPAPVPLAPVLAGQGPLVRGSLVQGLIWETDTLPIPLIVELKKAMVNYSPTSLAFINIQLDTNTLSELSSALGNITVEAISFREIIRFPAEQTEADECILRLRRLMLQLKVSSIISYRQNAFELLKVFDEGFLKEYASSQTDVSLTVHGQHRRSAQSTPLRLSSDNWSIVAKFNRLILPTLIVDTKWLLEIFLMRLNSVNDETDYRFGVTTFLTAVQLGIQNTKTVQYLLTPRSGYIVRTDTMNYVFFKIRHSESPVNLMMEASFYMNWTDDDKKTTIRPISLFYHEY</sequence>
<dbReference type="CDD" id="cd09917">
    <property type="entry name" value="F-box_SF"/>
    <property type="match status" value="1"/>
</dbReference>
<reference evidence="1" key="2">
    <citation type="submission" date="2022-06" db="UniProtKB">
        <authorList>
            <consortium name="EnsemblMetazoa"/>
        </authorList>
    </citation>
    <scope>IDENTIFICATION</scope>
    <source>
        <strain evidence="1">PS312</strain>
    </source>
</reference>
<dbReference type="InterPro" id="IPR001810">
    <property type="entry name" value="F-box_dom"/>
</dbReference>
<keyword evidence="2" id="KW-1185">Reference proteome</keyword>
<organism evidence="1 2">
    <name type="scientific">Pristionchus pacificus</name>
    <name type="common">Parasitic nematode worm</name>
    <dbReference type="NCBI Taxonomy" id="54126"/>
    <lineage>
        <taxon>Eukaryota</taxon>
        <taxon>Metazoa</taxon>
        <taxon>Ecdysozoa</taxon>
        <taxon>Nematoda</taxon>
        <taxon>Chromadorea</taxon>
        <taxon>Rhabditida</taxon>
        <taxon>Rhabditina</taxon>
        <taxon>Diplogasteromorpha</taxon>
        <taxon>Diplogasteroidea</taxon>
        <taxon>Neodiplogasteridae</taxon>
        <taxon>Pristionchus</taxon>
    </lineage>
</organism>
<accession>A0A8R1YEY4</accession>
<dbReference type="Pfam" id="PF00646">
    <property type="entry name" value="F-box"/>
    <property type="match status" value="1"/>
</dbReference>
<dbReference type="EnsemblMetazoa" id="PPA19032.1">
    <property type="protein sequence ID" value="PPA19032.1"/>
    <property type="gene ID" value="WBGene00108586"/>
</dbReference>